<dbReference type="Gene3D" id="2.60.40.10">
    <property type="entry name" value="Immunoglobulins"/>
    <property type="match status" value="2"/>
</dbReference>
<evidence type="ECO:0000256" key="1">
    <source>
        <dbReference type="SAM" id="Phobius"/>
    </source>
</evidence>
<dbReference type="AlphaFoldDB" id="A0A9Q1CMW6"/>
<feature type="transmembrane region" description="Helical" evidence="1">
    <location>
        <begin position="469"/>
        <end position="492"/>
    </location>
</feature>
<comment type="caution">
    <text evidence="5">The sequence shown here is derived from an EMBL/GenBank/DDBJ whole genome shotgun (WGS) entry which is preliminary data.</text>
</comment>
<reference evidence="5" key="1">
    <citation type="submission" date="2021-10" db="EMBL/GenBank/DDBJ databases">
        <title>Tropical sea cucumber genome reveals ecological adaptation and Cuvierian tubules defense mechanism.</title>
        <authorList>
            <person name="Chen T."/>
        </authorList>
    </citation>
    <scope>NUCLEOTIDE SEQUENCE</scope>
    <source>
        <strain evidence="5">Nanhai2018</strain>
        <tissue evidence="5">Muscle</tissue>
    </source>
</reference>
<keyword evidence="2" id="KW-0732">Signal</keyword>
<dbReference type="EMBL" id="JAIZAY010000001">
    <property type="protein sequence ID" value="KAJ8048602.1"/>
    <property type="molecule type" value="Genomic_DNA"/>
</dbReference>
<accession>A0A9Q1CMW6</accession>
<proteinExistence type="predicted"/>
<name>A0A9Q1CMW6_HOLLE</name>
<keyword evidence="1" id="KW-0812">Transmembrane</keyword>
<feature type="domain" description="NACHT" evidence="4">
    <location>
        <begin position="592"/>
        <end position="714"/>
    </location>
</feature>
<dbReference type="PANTHER" id="PTHR46312:SF2">
    <property type="entry name" value="NUCLEOTIDE-BINDING OLIGOMERIZATION DOMAIN-CONTAINING PROTEIN 2-LIKE"/>
    <property type="match status" value="1"/>
</dbReference>
<evidence type="ECO:0000259" key="4">
    <source>
        <dbReference type="PROSITE" id="PS50837"/>
    </source>
</evidence>
<evidence type="ECO:0000313" key="6">
    <source>
        <dbReference type="Proteomes" id="UP001152320"/>
    </source>
</evidence>
<dbReference type="PROSITE" id="PS50835">
    <property type="entry name" value="IG_LIKE"/>
    <property type="match status" value="1"/>
</dbReference>
<protein>
    <submittedName>
        <fullName evidence="5">NACHT, LRR and PYD domains-containing protein 1b allele 2</fullName>
    </submittedName>
</protein>
<dbReference type="Gene3D" id="3.40.50.300">
    <property type="entry name" value="P-loop containing nucleotide triphosphate hydrolases"/>
    <property type="match status" value="1"/>
</dbReference>
<dbReference type="PANTHER" id="PTHR46312">
    <property type="entry name" value="NACHT DOMAIN-CONTAINING PROTEIN"/>
    <property type="match status" value="1"/>
</dbReference>
<keyword evidence="1" id="KW-1133">Transmembrane helix</keyword>
<dbReference type="InterPro" id="IPR036179">
    <property type="entry name" value="Ig-like_dom_sf"/>
</dbReference>
<dbReference type="Proteomes" id="UP001152320">
    <property type="component" value="Chromosome 1"/>
</dbReference>
<keyword evidence="1" id="KW-0472">Membrane</keyword>
<dbReference type="InterPro" id="IPR027417">
    <property type="entry name" value="P-loop_NTPase"/>
</dbReference>
<feature type="chain" id="PRO_5040255322" evidence="2">
    <location>
        <begin position="18"/>
        <end position="1177"/>
    </location>
</feature>
<dbReference type="PROSITE" id="PS50837">
    <property type="entry name" value="NACHT"/>
    <property type="match status" value="1"/>
</dbReference>
<dbReference type="OrthoDB" id="427518at2759"/>
<sequence length="1177" mass="134165">MGVSYAILFLMFSISLGLHDEGCNSPQYLQLGETDTIDCFFEEGYYGVFWYGSTDIVRGKPILEYVKSRKGGVGYLSQEFDIHPNGSLVISNVSLLHDREFAVLKFQSKTEDPLRLVIEVIATAKPLPPYPVIGECGNTSWPCFVEITQPSKFNCFIGQARPPVNVRWVSHTVNGDFNLSSDTLIANDSKKFTSRVETTESFFHSKLLTLLCCKANSLPPVLTTDESFILVQNVKSNFSSSRPRAETVFVELNEQLQLTCNGRDFLFLVWKKKSLFGDNYDTILYSILGEEGFQKILMDDFETNEDGSLILQRVGVNHEGLYSCIYSNGVVDGYVLYNIAVYVNPLIMYPIVEGCNQQQQCVKEVTREGNLTCSVSGIRPEVKLEWVTDSESPSDITFTNQQLRTNKNQETFDITTTTTYHTNTASKSRLTVKCQMSGPNSAIFQHATKVELLIDHGGSEQTEPKGNGAWIIATVITALVILIIVGLITVLYKFRPNNGFTLTDEGSPVILPLLPNSSDYKAKRDTFISQLRGKYEDLYSSIRPIPHILNTLHCVDDIFVEGGISVVNKRSGKLDRLKTYRDILNDENIKSTRYILEGEPGVGKSTLSLQLAYDWCNGIPVCSDKEIELLILLRLRQFGGVESIYRAIKQFLLPKDSHITETEVKTIVENSESCVIVLDGYDEYPEQNNEISSNIDNIIDRKILQQFPVILTTRVGCLPKKFAPITKVLRLTGFDDKARELYIRKVFKDRGRNTVDEIEKRLKENPFLGALCEVPLFFAMFVHVCYDYESPEKFKTVTSFFRHTVSCFHSHLKNKMNDENVKRFEIFELKHYELDKLAFESLNKKCRDIVWDKKLLCSRIGREFYDQYRLIGMLVEETFCYIDEKPGEINSELVQNKTQVRFYHNLFCEWYAAHFLVRYGTKPEVNFDPRDGINDSTGTVTREVNLDNLEPVNHQYVFRFACGLSSVTADKIFQYLKSRYGGDRFETLCILEKTGEFENIKSEIVDMCSSPVTVHDNHTKLQQRSTIQLLEIASSKQVIPITQLRLENCFSTVDVAKKELQLKSGVTVSNLNSLKELHIEASSTEIGRKEAKDILRYSETCESLSTLKFVDCLPPKNIDVESLQGFRSRDVRVTWDTYFSASYRLNLLSGFWQHEDGTMMTDDEYKDECEVLKKASE</sequence>
<keyword evidence="6" id="KW-1185">Reference proteome</keyword>
<feature type="domain" description="Ig-like" evidence="3">
    <location>
        <begin position="345"/>
        <end position="451"/>
    </location>
</feature>
<dbReference type="InterPro" id="IPR013783">
    <property type="entry name" value="Ig-like_fold"/>
</dbReference>
<evidence type="ECO:0000259" key="3">
    <source>
        <dbReference type="PROSITE" id="PS50835"/>
    </source>
</evidence>
<evidence type="ECO:0000313" key="5">
    <source>
        <dbReference type="EMBL" id="KAJ8048602.1"/>
    </source>
</evidence>
<dbReference type="InterPro" id="IPR007111">
    <property type="entry name" value="NACHT_NTPase"/>
</dbReference>
<dbReference type="Pfam" id="PF05729">
    <property type="entry name" value="NACHT"/>
    <property type="match status" value="1"/>
</dbReference>
<gene>
    <name evidence="5" type="ORF">HOLleu_00976</name>
</gene>
<evidence type="ECO:0000256" key="2">
    <source>
        <dbReference type="SAM" id="SignalP"/>
    </source>
</evidence>
<organism evidence="5 6">
    <name type="scientific">Holothuria leucospilota</name>
    <name type="common">Black long sea cucumber</name>
    <name type="synonym">Mertensiothuria leucospilota</name>
    <dbReference type="NCBI Taxonomy" id="206669"/>
    <lineage>
        <taxon>Eukaryota</taxon>
        <taxon>Metazoa</taxon>
        <taxon>Echinodermata</taxon>
        <taxon>Eleutherozoa</taxon>
        <taxon>Echinozoa</taxon>
        <taxon>Holothuroidea</taxon>
        <taxon>Aspidochirotacea</taxon>
        <taxon>Aspidochirotida</taxon>
        <taxon>Holothuriidae</taxon>
        <taxon>Holothuria</taxon>
    </lineage>
</organism>
<dbReference type="SUPFAM" id="SSF52540">
    <property type="entry name" value="P-loop containing nucleoside triphosphate hydrolases"/>
    <property type="match status" value="1"/>
</dbReference>
<dbReference type="InterPro" id="IPR007110">
    <property type="entry name" value="Ig-like_dom"/>
</dbReference>
<feature type="signal peptide" evidence="2">
    <location>
        <begin position="1"/>
        <end position="17"/>
    </location>
</feature>
<dbReference type="SUPFAM" id="SSF48726">
    <property type="entry name" value="Immunoglobulin"/>
    <property type="match status" value="1"/>
</dbReference>